<comment type="similarity">
    <text evidence="6">Belongs to the Fanconi anemia protein FANCD2 family.</text>
</comment>
<organism evidence="9 10">
    <name type="scientific">Zea mays</name>
    <name type="common">Maize</name>
    <dbReference type="NCBI Taxonomy" id="4577"/>
    <lineage>
        <taxon>Eukaryota</taxon>
        <taxon>Viridiplantae</taxon>
        <taxon>Streptophyta</taxon>
        <taxon>Embryophyta</taxon>
        <taxon>Tracheophyta</taxon>
        <taxon>Spermatophyta</taxon>
        <taxon>Magnoliopsida</taxon>
        <taxon>Liliopsida</taxon>
        <taxon>Poales</taxon>
        <taxon>Poaceae</taxon>
        <taxon>PACMAD clade</taxon>
        <taxon>Panicoideae</taxon>
        <taxon>Andropogonodae</taxon>
        <taxon>Andropogoneae</taxon>
        <taxon>Tripsacinae</taxon>
        <taxon>Zea</taxon>
    </lineage>
</organism>
<dbReference type="Proteomes" id="UP000251960">
    <property type="component" value="Chromosome 7"/>
</dbReference>
<dbReference type="EMBL" id="NCVQ01000008">
    <property type="protein sequence ID" value="PWZ14854.1"/>
    <property type="molecule type" value="Genomic_DNA"/>
</dbReference>
<dbReference type="GO" id="GO:0003824">
    <property type="term" value="F:catalytic activity"/>
    <property type="evidence" value="ECO:0007669"/>
    <property type="project" value="InterPro"/>
</dbReference>
<keyword evidence="4" id="KW-0832">Ubl conjugation</keyword>
<feature type="domain" description="Fumarylacetoacetase-like C-terminal" evidence="8">
    <location>
        <begin position="19"/>
        <end position="113"/>
    </location>
</feature>
<proteinExistence type="inferred from homology"/>
<evidence type="ECO:0000256" key="2">
    <source>
        <dbReference type="ARBA" id="ARBA00010211"/>
    </source>
</evidence>
<dbReference type="SUPFAM" id="SSF56529">
    <property type="entry name" value="FAH"/>
    <property type="match status" value="1"/>
</dbReference>
<evidence type="ECO:0000256" key="4">
    <source>
        <dbReference type="ARBA" id="ARBA00022843"/>
    </source>
</evidence>
<evidence type="ECO:0000256" key="7">
    <source>
        <dbReference type="SAM" id="MobiDB-lite"/>
    </source>
</evidence>
<dbReference type="InterPro" id="IPR029448">
    <property type="entry name" value="FANCD2"/>
</dbReference>
<dbReference type="InterPro" id="IPR036663">
    <property type="entry name" value="Fumarylacetoacetase_C_sf"/>
</dbReference>
<comment type="subcellular location">
    <subcellularLocation>
        <location evidence="1">Nucleus</location>
    </subcellularLocation>
</comment>
<dbReference type="AlphaFoldDB" id="A0A3L6E1Q8"/>
<name>A0A3L6E1Q8_MAIZE</name>
<evidence type="ECO:0000256" key="5">
    <source>
        <dbReference type="ARBA" id="ARBA00023242"/>
    </source>
</evidence>
<evidence type="ECO:0000313" key="9">
    <source>
        <dbReference type="EMBL" id="PWZ14854.1"/>
    </source>
</evidence>
<protein>
    <submittedName>
        <fullName evidence="9">Acylpyruvase FAHD1, mitochondrial</fullName>
    </submittedName>
</protein>
<dbReference type="InterPro" id="IPR011234">
    <property type="entry name" value="Fumarylacetoacetase-like_C"/>
</dbReference>
<dbReference type="PANTHER" id="PTHR32086">
    <property type="entry name" value="FANCONI ANEMIA GROUP D2 PROTEIN"/>
    <property type="match status" value="1"/>
</dbReference>
<feature type="compositionally biased region" description="Acidic residues" evidence="7">
    <location>
        <begin position="374"/>
        <end position="389"/>
    </location>
</feature>
<evidence type="ECO:0000256" key="6">
    <source>
        <dbReference type="ARBA" id="ARBA00093456"/>
    </source>
</evidence>
<evidence type="ECO:0000256" key="1">
    <source>
        <dbReference type="ARBA" id="ARBA00004123"/>
    </source>
</evidence>
<dbReference type="PANTHER" id="PTHR32086:SF0">
    <property type="entry name" value="FANCONI ANEMIA GROUP D2 PROTEIN"/>
    <property type="match status" value="1"/>
</dbReference>
<dbReference type="Gene3D" id="3.90.850.10">
    <property type="entry name" value="Fumarylacetoacetase-like, C-terminal domain"/>
    <property type="match status" value="1"/>
</dbReference>
<comment type="similarity">
    <text evidence="2">Belongs to the FAH family.</text>
</comment>
<evidence type="ECO:0000256" key="3">
    <source>
        <dbReference type="ARBA" id="ARBA00022499"/>
    </source>
</evidence>
<evidence type="ECO:0000313" key="10">
    <source>
        <dbReference type="Proteomes" id="UP000251960"/>
    </source>
</evidence>
<keyword evidence="3" id="KW-1017">Isopeptide bond</keyword>
<dbReference type="Pfam" id="PF14631">
    <property type="entry name" value="FancD2"/>
    <property type="match status" value="1"/>
</dbReference>
<dbReference type="ExpressionAtlas" id="A0A3L6E1Q8">
    <property type="expression patterns" value="baseline and differential"/>
</dbReference>
<accession>A0A3L6E1Q8</accession>
<gene>
    <name evidence="9" type="primary">fahd1_1</name>
    <name evidence="9" type="ORF">Zm00014a_035235</name>
</gene>
<dbReference type="GO" id="GO:0006281">
    <property type="term" value="P:DNA repair"/>
    <property type="evidence" value="ECO:0007669"/>
    <property type="project" value="InterPro"/>
</dbReference>
<comment type="caution">
    <text evidence="9">The sequence shown here is derived from an EMBL/GenBank/DDBJ whole genome shotgun (WGS) entry which is preliminary data.</text>
</comment>
<dbReference type="Pfam" id="PF01557">
    <property type="entry name" value="FAA_hydrolase"/>
    <property type="match status" value="1"/>
</dbReference>
<dbReference type="GO" id="GO:0005634">
    <property type="term" value="C:nucleus"/>
    <property type="evidence" value="ECO:0007669"/>
    <property type="project" value="UniProtKB-SubCell"/>
</dbReference>
<keyword evidence="5" id="KW-0539">Nucleus</keyword>
<sequence>MPAAMAAAAAQRLLAATTKIIGVGRNYIAHAKELGNPVPKEHVLFLKPTSSFLHAGVATAAVEIPEPLESLHHEVELAVVISRRGRDVPEASAMDFVGGYALALDMTARDLQSVVSSFSYLLSSDVLITIQSIVNSIVVLLDKSGEPNGKNIHMGCSKATIPFLRKRLGYSAHKLLSADFPSEDAGKGWQSKGDLIQKILQIYLRNSDSTSDLLAEIGRELPKIKQAMKARGSVDTILQEIQKSVDAFVSLIGMCKSHEKVSMHAMAVKHGGKFIDTFLKGEELSVADEIMLIQLKQLQKGTRIIQSICSDAKGNKRTMITSKVPPAKRSMERFLFQVKALLHSCSAEKEFQMGNLKHKDLQGHVVSSQAYGNVDEEDEEQTEIDSDLPADEHDNGNAMEEDAIEGSNETPMEDEEE</sequence>
<evidence type="ECO:0000259" key="8">
    <source>
        <dbReference type="Pfam" id="PF01557"/>
    </source>
</evidence>
<feature type="region of interest" description="Disordered" evidence="7">
    <location>
        <begin position="371"/>
        <end position="417"/>
    </location>
</feature>
<reference evidence="9 10" key="1">
    <citation type="journal article" date="2018" name="Nat. Genet.">
        <title>Extensive intraspecific gene order and gene structural variations between Mo17 and other maize genomes.</title>
        <authorList>
            <person name="Sun S."/>
            <person name="Zhou Y."/>
            <person name="Chen J."/>
            <person name="Shi J."/>
            <person name="Zhao H."/>
            <person name="Zhao H."/>
            <person name="Song W."/>
            <person name="Zhang M."/>
            <person name="Cui Y."/>
            <person name="Dong X."/>
            <person name="Liu H."/>
            <person name="Ma X."/>
            <person name="Jiao Y."/>
            <person name="Wang B."/>
            <person name="Wei X."/>
            <person name="Stein J.C."/>
            <person name="Glaubitz J.C."/>
            <person name="Lu F."/>
            <person name="Yu G."/>
            <person name="Liang C."/>
            <person name="Fengler K."/>
            <person name="Li B."/>
            <person name="Rafalski A."/>
            <person name="Schnable P.S."/>
            <person name="Ware D.H."/>
            <person name="Buckler E.S."/>
            <person name="Lai J."/>
        </authorList>
    </citation>
    <scope>NUCLEOTIDE SEQUENCE [LARGE SCALE GENOMIC DNA]</scope>
    <source>
        <strain evidence="10">cv. Missouri 17</strain>
        <tissue evidence="9">Seedling</tissue>
    </source>
</reference>